<evidence type="ECO:0000256" key="9">
    <source>
        <dbReference type="ARBA" id="ARBA00023180"/>
    </source>
</evidence>
<protein>
    <recommendedName>
        <fullName evidence="3">Nicastrin</fullName>
    </recommendedName>
</protein>
<evidence type="ECO:0000256" key="10">
    <source>
        <dbReference type="SAM" id="Phobius"/>
    </source>
</evidence>
<dbReference type="InterPro" id="IPR041084">
    <property type="entry name" value="Ncstrn_small"/>
</dbReference>
<evidence type="ECO:0000256" key="2">
    <source>
        <dbReference type="ARBA" id="ARBA00007717"/>
    </source>
</evidence>
<keyword evidence="5 11" id="KW-0732">Signal</keyword>
<dbReference type="SUPFAM" id="SSF53187">
    <property type="entry name" value="Zn-dependent exopeptidases"/>
    <property type="match status" value="1"/>
</dbReference>
<evidence type="ECO:0000256" key="3">
    <source>
        <dbReference type="ARBA" id="ARBA00015303"/>
    </source>
</evidence>
<dbReference type="GO" id="GO:0016485">
    <property type="term" value="P:protein processing"/>
    <property type="evidence" value="ECO:0007669"/>
    <property type="project" value="InterPro"/>
</dbReference>
<name>A0A0K2TWK2_LEPSM</name>
<comment type="similarity">
    <text evidence="2">Belongs to the nicastrin family.</text>
</comment>
<dbReference type="PANTHER" id="PTHR21092:SF0">
    <property type="entry name" value="NICASTRIN"/>
    <property type="match status" value="1"/>
</dbReference>
<dbReference type="GO" id="GO:0007219">
    <property type="term" value="P:Notch signaling pathway"/>
    <property type="evidence" value="ECO:0007669"/>
    <property type="project" value="UniProtKB-KW"/>
</dbReference>
<evidence type="ECO:0000256" key="5">
    <source>
        <dbReference type="ARBA" id="ARBA00022729"/>
    </source>
</evidence>
<keyword evidence="4 10" id="KW-0812">Transmembrane</keyword>
<evidence type="ECO:0000256" key="8">
    <source>
        <dbReference type="ARBA" id="ARBA00023136"/>
    </source>
</evidence>
<feature type="transmembrane region" description="Helical" evidence="10">
    <location>
        <begin position="661"/>
        <end position="681"/>
    </location>
</feature>
<accession>A0A0K2TWK2</accession>
<keyword evidence="7 10" id="KW-1133">Transmembrane helix</keyword>
<evidence type="ECO:0000256" key="6">
    <source>
        <dbReference type="ARBA" id="ARBA00022976"/>
    </source>
</evidence>
<dbReference type="InterPro" id="IPR008710">
    <property type="entry name" value="Nicastrin"/>
</dbReference>
<reference evidence="13" key="1">
    <citation type="submission" date="2014-05" db="EMBL/GenBank/DDBJ databases">
        <authorList>
            <person name="Chronopoulou M."/>
        </authorList>
    </citation>
    <scope>NUCLEOTIDE SEQUENCE</scope>
    <source>
        <tissue evidence="13">Whole organism</tissue>
    </source>
</reference>
<evidence type="ECO:0000313" key="13">
    <source>
        <dbReference type="EMBL" id="CDW30230.1"/>
    </source>
</evidence>
<dbReference type="GO" id="GO:0005886">
    <property type="term" value="C:plasma membrane"/>
    <property type="evidence" value="ECO:0007669"/>
    <property type="project" value="UniProtKB-ARBA"/>
</dbReference>
<feature type="domain" description="Nicastrin small lobe" evidence="12">
    <location>
        <begin position="37"/>
        <end position="201"/>
    </location>
</feature>
<dbReference type="AlphaFoldDB" id="A0A0K2TWK2"/>
<evidence type="ECO:0000259" key="12">
    <source>
        <dbReference type="Pfam" id="PF18266"/>
    </source>
</evidence>
<organism evidence="13">
    <name type="scientific">Lepeophtheirus salmonis</name>
    <name type="common">Salmon louse</name>
    <name type="synonym">Caligus salmonis</name>
    <dbReference type="NCBI Taxonomy" id="72036"/>
    <lineage>
        <taxon>Eukaryota</taxon>
        <taxon>Metazoa</taxon>
        <taxon>Ecdysozoa</taxon>
        <taxon>Arthropoda</taxon>
        <taxon>Crustacea</taxon>
        <taxon>Multicrustacea</taxon>
        <taxon>Hexanauplia</taxon>
        <taxon>Copepoda</taxon>
        <taxon>Siphonostomatoida</taxon>
        <taxon>Caligidae</taxon>
        <taxon>Lepeophtheirus</taxon>
    </lineage>
</organism>
<sequence length="711" mass="80510">MMKKRLLSLFLCLLPLSIQAQRIKDQIYVPIKDTKFCFRRTNGSSQFGCSSSIGGNVGILSYLESKQDLDRILGPEGVELAPYIALLDPLLFNGQVLEAMESSGRFTGVLLLKENIENMDTPYSDDKECPNQDSSIYGSTCSKWNTGGQATLFKDWSFPIMLITEEDSINYLKKCYLDHNDYNLKNRSWPYCAVEMRSHMYSALDTTTCIRRSNMINNLKPTTVCDPMGDFNLFYSLKSRNYSQKEESVIMITTRLDSVTLFDRAEISAVSPVTGIVTMLALASMISKSSLPHRIEGSNVIFAFMNGESFDYIGSSRMVYDMMNGNFPFHSDQSFSDHEEDVEKGSKQPPMDLGNIKFILELDQLASIKDKSKLFGHYYQPSESRVNKYMESLKAAAKGKKIDFSKSSTLPPSSIMSFLKEKSDIPAILLSNYENEFVNPFYHSIYDDARVALNYKYKNSETQELVVRIAELTEMIMEFMYAEMTDTVKQDFKADRNLINELLHCYIDTANCSMFQASLSDHLLPAFLTEGPFPQYVGVRRSHIPHSRITYQLLGLLTGTQLSSDVVPSNCTQEEKGSNIYDYIFMRSLNPPDDRNFSSCVMDPNCGYCFKTTTFMTPAVSPAFIIENYDFKNSTYSAWAESLWKITSARIFLKDSPSLEITHFVIGVIIAVSSYILMWWLNRKATLLFSPVPSGNSSAIVTNDFSQAEAL</sequence>
<dbReference type="Gene3D" id="3.40.630.10">
    <property type="entry name" value="Zn peptidases"/>
    <property type="match status" value="1"/>
</dbReference>
<dbReference type="OrthoDB" id="755951at2759"/>
<evidence type="ECO:0000256" key="11">
    <source>
        <dbReference type="SAM" id="SignalP"/>
    </source>
</evidence>
<dbReference type="Pfam" id="PF05450">
    <property type="entry name" value="Nicastrin"/>
    <property type="match status" value="1"/>
</dbReference>
<evidence type="ECO:0000256" key="4">
    <source>
        <dbReference type="ARBA" id="ARBA00022692"/>
    </source>
</evidence>
<dbReference type="GO" id="GO:0007220">
    <property type="term" value="P:Notch receptor processing"/>
    <property type="evidence" value="ECO:0007669"/>
    <property type="project" value="TreeGrafter"/>
</dbReference>
<feature type="signal peptide" evidence="11">
    <location>
        <begin position="1"/>
        <end position="20"/>
    </location>
</feature>
<evidence type="ECO:0000256" key="1">
    <source>
        <dbReference type="ARBA" id="ARBA00004479"/>
    </source>
</evidence>
<keyword evidence="6" id="KW-0914">Notch signaling pathway</keyword>
<dbReference type="EMBL" id="HACA01012869">
    <property type="protein sequence ID" value="CDW30230.1"/>
    <property type="molecule type" value="Transcribed_RNA"/>
</dbReference>
<feature type="chain" id="PRO_5005488220" description="Nicastrin" evidence="11">
    <location>
        <begin position="21"/>
        <end position="711"/>
    </location>
</feature>
<proteinExistence type="inferred from homology"/>
<dbReference type="Pfam" id="PF18266">
    <property type="entry name" value="Ncstrn_small"/>
    <property type="match status" value="1"/>
</dbReference>
<comment type="subcellular location">
    <subcellularLocation>
        <location evidence="1">Membrane</location>
        <topology evidence="1">Single-pass type I membrane protein</topology>
    </subcellularLocation>
</comment>
<evidence type="ECO:0000256" key="7">
    <source>
        <dbReference type="ARBA" id="ARBA00022989"/>
    </source>
</evidence>
<dbReference type="PANTHER" id="PTHR21092">
    <property type="entry name" value="NICASTRIN"/>
    <property type="match status" value="1"/>
</dbReference>
<keyword evidence="9" id="KW-0325">Glycoprotein</keyword>
<keyword evidence="8 10" id="KW-0472">Membrane</keyword>